<evidence type="ECO:0000313" key="2">
    <source>
        <dbReference type="EnsemblPlants" id="PAC:32949069.CDS.1"/>
    </source>
</evidence>
<dbReference type="InParanoid" id="A0A2K1IIT5"/>
<dbReference type="EMBL" id="ABEU02000023">
    <property type="protein sequence ID" value="PNR29187.1"/>
    <property type="molecule type" value="Genomic_DNA"/>
</dbReference>
<reference evidence="2" key="3">
    <citation type="submission" date="2020-12" db="UniProtKB">
        <authorList>
            <consortium name="EnsemblPlants"/>
        </authorList>
    </citation>
    <scope>IDENTIFICATION</scope>
</reference>
<reference evidence="1 3" key="1">
    <citation type="journal article" date="2008" name="Science">
        <title>The Physcomitrella genome reveals evolutionary insights into the conquest of land by plants.</title>
        <authorList>
            <person name="Rensing S."/>
            <person name="Lang D."/>
            <person name="Zimmer A."/>
            <person name="Terry A."/>
            <person name="Salamov A."/>
            <person name="Shapiro H."/>
            <person name="Nishiyama T."/>
            <person name="Perroud P.-F."/>
            <person name="Lindquist E."/>
            <person name="Kamisugi Y."/>
            <person name="Tanahashi T."/>
            <person name="Sakakibara K."/>
            <person name="Fujita T."/>
            <person name="Oishi K."/>
            <person name="Shin-I T."/>
            <person name="Kuroki Y."/>
            <person name="Toyoda A."/>
            <person name="Suzuki Y."/>
            <person name="Hashimoto A."/>
            <person name="Yamaguchi K."/>
            <person name="Sugano A."/>
            <person name="Kohara Y."/>
            <person name="Fujiyama A."/>
            <person name="Anterola A."/>
            <person name="Aoki S."/>
            <person name="Ashton N."/>
            <person name="Barbazuk W.B."/>
            <person name="Barker E."/>
            <person name="Bennetzen J."/>
            <person name="Bezanilla M."/>
            <person name="Blankenship R."/>
            <person name="Cho S.H."/>
            <person name="Dutcher S."/>
            <person name="Estelle M."/>
            <person name="Fawcett J.A."/>
            <person name="Gundlach H."/>
            <person name="Hanada K."/>
            <person name="Heyl A."/>
            <person name="Hicks K.A."/>
            <person name="Hugh J."/>
            <person name="Lohr M."/>
            <person name="Mayer K."/>
            <person name="Melkozernov A."/>
            <person name="Murata T."/>
            <person name="Nelson D."/>
            <person name="Pils B."/>
            <person name="Prigge M."/>
            <person name="Reiss B."/>
            <person name="Renner T."/>
            <person name="Rombauts S."/>
            <person name="Rushton P."/>
            <person name="Sanderfoot A."/>
            <person name="Schween G."/>
            <person name="Shiu S.-H."/>
            <person name="Stueber K."/>
            <person name="Theodoulou F.L."/>
            <person name="Tu H."/>
            <person name="Van de Peer Y."/>
            <person name="Verrier P.J."/>
            <person name="Waters E."/>
            <person name="Wood A."/>
            <person name="Yang L."/>
            <person name="Cove D."/>
            <person name="Cuming A."/>
            <person name="Hasebe M."/>
            <person name="Lucas S."/>
            <person name="Mishler D.B."/>
            <person name="Reski R."/>
            <person name="Grigoriev I."/>
            <person name="Quatrano R.S."/>
            <person name="Boore J.L."/>
        </authorList>
    </citation>
    <scope>NUCLEOTIDE SEQUENCE [LARGE SCALE GENOMIC DNA]</scope>
    <source>
        <strain evidence="2 3">cv. Gransden 2004</strain>
    </source>
</reference>
<evidence type="ECO:0000313" key="3">
    <source>
        <dbReference type="Proteomes" id="UP000006727"/>
    </source>
</evidence>
<protein>
    <submittedName>
        <fullName evidence="1 2">Uncharacterized protein</fullName>
    </submittedName>
</protein>
<evidence type="ECO:0000313" key="1">
    <source>
        <dbReference type="EMBL" id="PNR29187.1"/>
    </source>
</evidence>
<dbReference type="EnsemblPlants" id="Pp3c23_10470V3.1">
    <property type="protein sequence ID" value="PAC:32949069.CDS.1"/>
    <property type="gene ID" value="Pp3c23_10470"/>
</dbReference>
<gene>
    <name evidence="1" type="ORF">PHYPA_027879</name>
</gene>
<organism evidence="1">
    <name type="scientific">Physcomitrium patens</name>
    <name type="common">Spreading-leaved earth moss</name>
    <name type="synonym">Physcomitrella patens</name>
    <dbReference type="NCBI Taxonomy" id="3218"/>
    <lineage>
        <taxon>Eukaryota</taxon>
        <taxon>Viridiplantae</taxon>
        <taxon>Streptophyta</taxon>
        <taxon>Embryophyta</taxon>
        <taxon>Bryophyta</taxon>
        <taxon>Bryophytina</taxon>
        <taxon>Bryopsida</taxon>
        <taxon>Funariidae</taxon>
        <taxon>Funariales</taxon>
        <taxon>Funariaceae</taxon>
        <taxon>Physcomitrium</taxon>
    </lineage>
</organism>
<dbReference type="AlphaFoldDB" id="A0A2K1IIT5"/>
<keyword evidence="3" id="KW-1185">Reference proteome</keyword>
<reference evidence="1 3" key="2">
    <citation type="journal article" date="2018" name="Plant J.">
        <title>The Physcomitrella patens chromosome-scale assembly reveals moss genome structure and evolution.</title>
        <authorList>
            <person name="Lang D."/>
            <person name="Ullrich K.K."/>
            <person name="Murat F."/>
            <person name="Fuchs J."/>
            <person name="Jenkins J."/>
            <person name="Haas F.B."/>
            <person name="Piednoel M."/>
            <person name="Gundlach H."/>
            <person name="Van Bel M."/>
            <person name="Meyberg R."/>
            <person name="Vives C."/>
            <person name="Morata J."/>
            <person name="Symeonidi A."/>
            <person name="Hiss M."/>
            <person name="Muchero W."/>
            <person name="Kamisugi Y."/>
            <person name="Saleh O."/>
            <person name="Blanc G."/>
            <person name="Decker E.L."/>
            <person name="van Gessel N."/>
            <person name="Grimwood J."/>
            <person name="Hayes R.D."/>
            <person name="Graham S.W."/>
            <person name="Gunter L.E."/>
            <person name="McDaniel S.F."/>
            <person name="Hoernstein S.N.W."/>
            <person name="Larsson A."/>
            <person name="Li F.W."/>
            <person name="Perroud P.F."/>
            <person name="Phillips J."/>
            <person name="Ranjan P."/>
            <person name="Rokshar D.S."/>
            <person name="Rothfels C.J."/>
            <person name="Schneider L."/>
            <person name="Shu S."/>
            <person name="Stevenson D.W."/>
            <person name="Thummler F."/>
            <person name="Tillich M."/>
            <person name="Villarreal Aguilar J.C."/>
            <person name="Widiez T."/>
            <person name="Wong G.K."/>
            <person name="Wymore A."/>
            <person name="Zhang Y."/>
            <person name="Zimmer A.D."/>
            <person name="Quatrano R.S."/>
            <person name="Mayer K.F.X."/>
            <person name="Goodstein D."/>
            <person name="Casacuberta J.M."/>
            <person name="Vandepoele K."/>
            <person name="Reski R."/>
            <person name="Cuming A.C."/>
            <person name="Tuskan G.A."/>
            <person name="Maumus F."/>
            <person name="Salse J."/>
            <person name="Schmutz J."/>
            <person name="Rensing S.A."/>
        </authorList>
    </citation>
    <scope>NUCLEOTIDE SEQUENCE [LARGE SCALE GENOMIC DNA]</scope>
    <source>
        <strain evidence="2 3">cv. Gransden 2004</strain>
    </source>
</reference>
<proteinExistence type="predicted"/>
<sequence length="96" mass="10527">MELGLVTLRLKRGSDDPFVLHSSIHNPRGDGALAYRLHAHEPGRHVGIVSPRQLHPRGILFHTFFVPVSMDGLLSNRPQEVGTSELAGSLSHAVYV</sequence>
<name>A0A2K1IIT5_PHYPA</name>
<dbReference type="Proteomes" id="UP000006727">
    <property type="component" value="Chromosome 23"/>
</dbReference>
<dbReference type="PaxDb" id="3218-PP1S137_280V6.1"/>
<accession>A0A2K1IIT5</accession>
<dbReference type="Gramene" id="Pp3c23_10470V3.1">
    <property type="protein sequence ID" value="PAC:32949069.CDS.1"/>
    <property type="gene ID" value="Pp3c23_10470"/>
</dbReference>
<dbReference type="EnsemblPlants" id="Pp3c23_10470V3.2">
    <property type="protein sequence ID" value="PAC:32949070.CDS.1"/>
    <property type="gene ID" value="Pp3c23_10470"/>
</dbReference>
<dbReference type="Gramene" id="Pp3c23_10470V3.2">
    <property type="protein sequence ID" value="PAC:32949070.CDS.1"/>
    <property type="gene ID" value="Pp3c23_10470"/>
</dbReference>